<evidence type="ECO:0000313" key="3">
    <source>
        <dbReference type="Proteomes" id="UP000178099"/>
    </source>
</evidence>
<gene>
    <name evidence="2" type="ORF">A3D67_00640</name>
</gene>
<reference evidence="2 3" key="1">
    <citation type="journal article" date="2016" name="Nat. Commun.">
        <title>Thousands of microbial genomes shed light on interconnected biogeochemical processes in an aquifer system.</title>
        <authorList>
            <person name="Anantharaman K."/>
            <person name="Brown C.T."/>
            <person name="Hug L.A."/>
            <person name="Sharon I."/>
            <person name="Castelle C.J."/>
            <person name="Probst A.J."/>
            <person name="Thomas B.C."/>
            <person name="Singh A."/>
            <person name="Wilkins M.J."/>
            <person name="Karaoz U."/>
            <person name="Brodie E.L."/>
            <person name="Williams K.H."/>
            <person name="Hubbard S.S."/>
            <person name="Banfield J.F."/>
        </authorList>
    </citation>
    <scope>NUCLEOTIDE SEQUENCE [LARGE SCALE GENOMIC DNA]</scope>
</reference>
<dbReference type="InterPro" id="IPR051797">
    <property type="entry name" value="TrmB-like"/>
</dbReference>
<dbReference type="InterPro" id="IPR036390">
    <property type="entry name" value="WH_DNA-bd_sf"/>
</dbReference>
<dbReference type="Gene3D" id="1.10.10.10">
    <property type="entry name" value="Winged helix-like DNA-binding domain superfamily/Winged helix DNA-binding domain"/>
    <property type="match status" value="1"/>
</dbReference>
<feature type="domain" description="Transcription regulator TrmB N-terminal" evidence="1">
    <location>
        <begin position="15"/>
        <end position="74"/>
    </location>
</feature>
<dbReference type="InterPro" id="IPR002831">
    <property type="entry name" value="Tscrpt_reg_TrmB_N"/>
</dbReference>
<evidence type="ECO:0000259" key="1">
    <source>
        <dbReference type="Pfam" id="PF01978"/>
    </source>
</evidence>
<dbReference type="Pfam" id="PF01978">
    <property type="entry name" value="TrmB"/>
    <property type="match status" value="1"/>
</dbReference>
<dbReference type="PANTHER" id="PTHR34293">
    <property type="entry name" value="HTH-TYPE TRANSCRIPTIONAL REGULATOR TRMBL2"/>
    <property type="match status" value="1"/>
</dbReference>
<organism evidence="2 3">
    <name type="scientific">Candidatus Lloydbacteria bacterium RIFCSPHIGHO2_02_FULL_51_22</name>
    <dbReference type="NCBI Taxonomy" id="1798663"/>
    <lineage>
        <taxon>Bacteria</taxon>
        <taxon>Candidatus Lloydiibacteriota</taxon>
    </lineage>
</organism>
<accession>A0A1G2DG39</accession>
<dbReference type="SUPFAM" id="SSF46785">
    <property type="entry name" value="Winged helix' DNA-binding domain"/>
    <property type="match status" value="1"/>
</dbReference>
<name>A0A1G2DG39_9BACT</name>
<evidence type="ECO:0000313" key="2">
    <source>
        <dbReference type="EMBL" id="OGZ12402.1"/>
    </source>
</evidence>
<dbReference type="PANTHER" id="PTHR34293:SF1">
    <property type="entry name" value="HTH-TYPE TRANSCRIPTIONAL REGULATOR TRMBL2"/>
    <property type="match status" value="1"/>
</dbReference>
<dbReference type="InterPro" id="IPR036388">
    <property type="entry name" value="WH-like_DNA-bd_sf"/>
</dbReference>
<dbReference type="AlphaFoldDB" id="A0A1G2DG39"/>
<sequence length="284" mass="32176">MAKQIKSDEIDRERLRLLGFTKAEADTFLALLKVDPASVSGVAEASGVPRTTTGVVLRRLGERGLVRKLPDSYRSVWKVKDLRKLESAAGETIAYLKKENAEEVPRAKEIVGEIEAADIGIRVFRGTRQIKRAYEGMLGLSRAERVYFIQGNKPAKWMLAAEEEEYFKKFHKRFKKRGIIMEGIAGEAIFDIFEKISVPFLRSHMNRLLIGRVVPDEYMNFNMDIFIMRDRAFFVGLEQKIVIVVRLAPMVEALRGIYGALAGLGRPIDLNAYLRALIEKRGGK</sequence>
<comment type="caution">
    <text evidence="2">The sequence shown here is derived from an EMBL/GenBank/DDBJ whole genome shotgun (WGS) entry which is preliminary data.</text>
</comment>
<dbReference type="Proteomes" id="UP000178099">
    <property type="component" value="Unassembled WGS sequence"/>
</dbReference>
<protein>
    <recommendedName>
        <fullName evidence="1">Transcription regulator TrmB N-terminal domain-containing protein</fullName>
    </recommendedName>
</protein>
<dbReference type="EMBL" id="MHLN01000005">
    <property type="protein sequence ID" value="OGZ12402.1"/>
    <property type="molecule type" value="Genomic_DNA"/>
</dbReference>
<proteinExistence type="predicted"/>